<dbReference type="KEGG" id="lgi:LOTGIDRAFT_115636"/>
<dbReference type="GeneID" id="20231246"/>
<reference evidence="2 3" key="1">
    <citation type="journal article" date="2013" name="Nature">
        <title>Insights into bilaterian evolution from three spiralian genomes.</title>
        <authorList>
            <person name="Simakov O."/>
            <person name="Marletaz F."/>
            <person name="Cho S.J."/>
            <person name="Edsinger-Gonzales E."/>
            <person name="Havlak P."/>
            <person name="Hellsten U."/>
            <person name="Kuo D.H."/>
            <person name="Larsson T."/>
            <person name="Lv J."/>
            <person name="Arendt D."/>
            <person name="Savage R."/>
            <person name="Osoegawa K."/>
            <person name="de Jong P."/>
            <person name="Grimwood J."/>
            <person name="Chapman J.A."/>
            <person name="Shapiro H."/>
            <person name="Aerts A."/>
            <person name="Otillar R.P."/>
            <person name="Terry A.Y."/>
            <person name="Boore J.L."/>
            <person name="Grigoriev I.V."/>
            <person name="Lindberg D.R."/>
            <person name="Seaver E.C."/>
            <person name="Weisblat D.A."/>
            <person name="Putnam N.H."/>
            <person name="Rokhsar D.S."/>
        </authorList>
    </citation>
    <scope>NUCLEOTIDE SEQUENCE [LARGE SCALE GENOMIC DNA]</scope>
</reference>
<dbReference type="SUPFAM" id="SSF50156">
    <property type="entry name" value="PDZ domain-like"/>
    <property type="match status" value="1"/>
</dbReference>
<accession>V3ZYA1</accession>
<dbReference type="AlphaFoldDB" id="V3ZYA1"/>
<dbReference type="Gene3D" id="2.30.42.10">
    <property type="match status" value="1"/>
</dbReference>
<dbReference type="PROSITE" id="PS50106">
    <property type="entry name" value="PDZ"/>
    <property type="match status" value="1"/>
</dbReference>
<proteinExistence type="predicted"/>
<evidence type="ECO:0000259" key="1">
    <source>
        <dbReference type="PROSITE" id="PS50106"/>
    </source>
</evidence>
<sequence length="65" mass="7042">MDLTGYIILIAETAEKLQDLILFISGSPADRVDLSVGDEIVEVNGMLVEKCSHSEVIAQIHKVSS</sequence>
<dbReference type="CTD" id="20231246"/>
<dbReference type="InterPro" id="IPR036034">
    <property type="entry name" value="PDZ_sf"/>
</dbReference>
<feature type="domain" description="PDZ" evidence="1">
    <location>
        <begin position="26"/>
        <end position="65"/>
    </location>
</feature>
<dbReference type="InterPro" id="IPR001478">
    <property type="entry name" value="PDZ"/>
</dbReference>
<dbReference type="STRING" id="225164.V3ZYA1"/>
<keyword evidence="3" id="KW-1185">Reference proteome</keyword>
<dbReference type="OrthoDB" id="445896at2759"/>
<dbReference type="Pfam" id="PF00595">
    <property type="entry name" value="PDZ"/>
    <property type="match status" value="1"/>
</dbReference>
<dbReference type="HOGENOM" id="CLU_206763_0_0_1"/>
<evidence type="ECO:0000313" key="3">
    <source>
        <dbReference type="Proteomes" id="UP000030746"/>
    </source>
</evidence>
<dbReference type="OMA" id="CIESRTI"/>
<name>V3ZYA1_LOTGI</name>
<evidence type="ECO:0000313" key="2">
    <source>
        <dbReference type="EMBL" id="ESO96508.1"/>
    </source>
</evidence>
<gene>
    <name evidence="2" type="ORF">LOTGIDRAFT_115636</name>
</gene>
<dbReference type="EMBL" id="KB201459">
    <property type="protein sequence ID" value="ESO96508.1"/>
    <property type="molecule type" value="Genomic_DNA"/>
</dbReference>
<organism evidence="2 3">
    <name type="scientific">Lottia gigantea</name>
    <name type="common">Giant owl limpet</name>
    <dbReference type="NCBI Taxonomy" id="225164"/>
    <lineage>
        <taxon>Eukaryota</taxon>
        <taxon>Metazoa</taxon>
        <taxon>Spiralia</taxon>
        <taxon>Lophotrochozoa</taxon>
        <taxon>Mollusca</taxon>
        <taxon>Gastropoda</taxon>
        <taxon>Patellogastropoda</taxon>
        <taxon>Lottioidea</taxon>
        <taxon>Lottiidae</taxon>
        <taxon>Lottia</taxon>
    </lineage>
</organism>
<dbReference type="RefSeq" id="XP_009052861.1">
    <property type="nucleotide sequence ID" value="XM_009054613.1"/>
</dbReference>
<protein>
    <recommendedName>
        <fullName evidence="1">PDZ domain-containing protein</fullName>
    </recommendedName>
</protein>
<dbReference type="Proteomes" id="UP000030746">
    <property type="component" value="Unassembled WGS sequence"/>
</dbReference>